<dbReference type="AlphaFoldDB" id="A0AAW0BBE1"/>
<organism evidence="2 3">
    <name type="scientific">Favolaschia claudopus</name>
    <dbReference type="NCBI Taxonomy" id="2862362"/>
    <lineage>
        <taxon>Eukaryota</taxon>
        <taxon>Fungi</taxon>
        <taxon>Dikarya</taxon>
        <taxon>Basidiomycota</taxon>
        <taxon>Agaricomycotina</taxon>
        <taxon>Agaricomycetes</taxon>
        <taxon>Agaricomycetidae</taxon>
        <taxon>Agaricales</taxon>
        <taxon>Marasmiineae</taxon>
        <taxon>Mycenaceae</taxon>
        <taxon>Favolaschia</taxon>
    </lineage>
</organism>
<reference evidence="2 3" key="1">
    <citation type="journal article" date="2024" name="J Genomics">
        <title>Draft genome sequencing and assembly of Favolaschia claudopus CIRM-BRFM 2984 isolated from oak limbs.</title>
        <authorList>
            <person name="Navarro D."/>
            <person name="Drula E."/>
            <person name="Chaduli D."/>
            <person name="Cazenave R."/>
            <person name="Ahrendt S."/>
            <person name="Wang J."/>
            <person name="Lipzen A."/>
            <person name="Daum C."/>
            <person name="Barry K."/>
            <person name="Grigoriev I.V."/>
            <person name="Favel A."/>
            <person name="Rosso M.N."/>
            <person name="Martin F."/>
        </authorList>
    </citation>
    <scope>NUCLEOTIDE SEQUENCE [LARGE SCALE GENOMIC DNA]</scope>
    <source>
        <strain evidence="2 3">CIRM-BRFM 2984</strain>
    </source>
</reference>
<evidence type="ECO:0000313" key="2">
    <source>
        <dbReference type="EMBL" id="KAK7023343.1"/>
    </source>
</evidence>
<proteinExistence type="predicted"/>
<dbReference type="Proteomes" id="UP001362999">
    <property type="component" value="Unassembled WGS sequence"/>
</dbReference>
<keyword evidence="3" id="KW-1185">Reference proteome</keyword>
<gene>
    <name evidence="2" type="ORF">R3P38DRAFT_2780156</name>
</gene>
<protein>
    <submittedName>
        <fullName evidence="2">Uncharacterized protein</fullName>
    </submittedName>
</protein>
<sequence>MAPGKEHRSREQSAELNSSIRGGGREGQEAPGITEMIDLLMCYGINCLLLSRTDDNEGGVILLTWKRRTTMLAEGGYIGEPKWGDLVFYCFFLAISPCCDCLTLTVTLPRLPTCFLLPLIVDFSPDAKLCPSSVASPKSSQAVHTKTYTRDLVFASLVPIAGPQRFSVQMNVVYSTQPPIDRAIALRNGGKGVNSVSGGHMSSLINPNALGDGTTRRWILWWCLALAGSGFFDEECLDDERVGRAEST</sequence>
<comment type="caution">
    <text evidence="2">The sequence shown here is derived from an EMBL/GenBank/DDBJ whole genome shotgun (WGS) entry which is preliminary data.</text>
</comment>
<evidence type="ECO:0000256" key="1">
    <source>
        <dbReference type="SAM" id="MobiDB-lite"/>
    </source>
</evidence>
<feature type="compositionally biased region" description="Basic and acidic residues" evidence="1">
    <location>
        <begin position="1"/>
        <end position="13"/>
    </location>
</feature>
<accession>A0AAW0BBE1</accession>
<feature type="region of interest" description="Disordered" evidence="1">
    <location>
        <begin position="1"/>
        <end position="27"/>
    </location>
</feature>
<dbReference type="EMBL" id="JAWWNJ010000036">
    <property type="protein sequence ID" value="KAK7023343.1"/>
    <property type="molecule type" value="Genomic_DNA"/>
</dbReference>
<name>A0AAW0BBE1_9AGAR</name>
<evidence type="ECO:0000313" key="3">
    <source>
        <dbReference type="Proteomes" id="UP001362999"/>
    </source>
</evidence>